<dbReference type="Gene3D" id="3.40.50.200">
    <property type="entry name" value="Peptidase S8/S53 domain"/>
    <property type="match status" value="1"/>
</dbReference>
<sequence>MTDHRARDRAQGSQDIINFAISSIDRVRDIAWGIIRQDPKPFCRNPRSALDPKPFCKNLRSALDGVKMELLRPNQSQDEAQLKKVKSLLNNLERLCNVRFSSSSSSLVCPAACRDVGLAGVRNSTYNHESRGSLPPPAGWIIYYWPRRSEHKANQWPTLKAIRSGPSTERARICLYNVAVEPNKKDYRADAIKKLKDYSAATWKQEAAEAAQVNDASVTSPAPHNSHELDDDIQYLYKILEQYRSCQNDQSPGDIVINLRLNGYRNLTASGASVEILAENASAEFGILLLDHPHKNQGFWQEASIQTVSPSGPEAPTVQVTDEDVAPGHMGTLAMEAIVEHDCIPFESFCERISNRDQGLLRMSTRDDKLVYHRPGDLSREWLPHVEAVPLASLFSRPDLYLLDKSKAILAMLAAKATWEFYDSDLLAQGLTSETVQFICEKRSGRTGVFINEPMLLTQYMEKDGTSTRDGKSDSRLATLSTETIHDMPRILALGILLLELETRKPMKTHRENRRLCPPGPFGINTDYKIACKLIATGPDASESIISDIEPLSPLRKILPLCITPGSLERKIGEDLSARGLAKSASQVNKQNALRSVIYNELVRPLEDWAKRYTDFDRIKPLYEVSAVPARHRPERPPIQPQTASPAKLLANVAEDKFRKDSQEWFRLYEELRDVLQPAEEEKKSGYKAVKIAVLDTGISKDLYTYHREWPGDFEYVDFVDTARQDEGPIGDKNTEHGTAAVLLLTKMCPNASYCVARVLKENVALQSDAVLIAKGIDWAIDQKVDIITMAIGFQVAQKAIVEAIRRAHTQGILIFSAASNKGRLENVYCPANMIEEVFGIFSTNAGIYHSSSLNPAPLPESFAVFGENIELEEGLPLCRGTSYSTSVAAGLAAALLDFSRQDRAKDDESILSQLGSRPHMRSVFREMAVMPRKEYLCLQPWSLLKSATASEKVPRDQQRDWIRGSIERWLEPNWLLRAGRF</sequence>
<keyword evidence="9" id="KW-1185">Reference proteome</keyword>
<comment type="caution">
    <text evidence="5">Lacks conserved residue(s) required for the propagation of feature annotation.</text>
</comment>
<dbReference type="InterPro" id="IPR056002">
    <property type="entry name" value="DUF7580"/>
</dbReference>
<dbReference type="RefSeq" id="XP_060376111.1">
    <property type="nucleotide sequence ID" value="XM_060529277.1"/>
</dbReference>
<evidence type="ECO:0000259" key="6">
    <source>
        <dbReference type="Pfam" id="PF00082"/>
    </source>
</evidence>
<dbReference type="InterPro" id="IPR023827">
    <property type="entry name" value="Peptidase_S8_Asp-AS"/>
</dbReference>
<protein>
    <submittedName>
        <fullName evidence="8">Extracellular alkaline serine protease</fullName>
    </submittedName>
</protein>
<dbReference type="GO" id="GO:0006508">
    <property type="term" value="P:proteolysis"/>
    <property type="evidence" value="ECO:0007669"/>
    <property type="project" value="UniProtKB-KW"/>
</dbReference>
<feature type="domain" description="DUF7580" evidence="7">
    <location>
        <begin position="280"/>
        <end position="510"/>
    </location>
</feature>
<name>A0ABQ9QSG8_9PEZI</name>
<dbReference type="PROSITE" id="PS51892">
    <property type="entry name" value="SUBTILASE"/>
    <property type="match status" value="1"/>
</dbReference>
<evidence type="ECO:0000256" key="5">
    <source>
        <dbReference type="PROSITE-ProRule" id="PRU01240"/>
    </source>
</evidence>
<comment type="caution">
    <text evidence="8">The sequence shown here is derived from an EMBL/GenBank/DDBJ whole genome shotgun (WGS) entry which is preliminary data.</text>
</comment>
<dbReference type="InterPro" id="IPR050131">
    <property type="entry name" value="Peptidase_S8_subtilisin-like"/>
</dbReference>
<proteinExistence type="inferred from homology"/>
<dbReference type="Pfam" id="PF00082">
    <property type="entry name" value="Peptidase_S8"/>
    <property type="match status" value="1"/>
</dbReference>
<dbReference type="SUPFAM" id="SSF52743">
    <property type="entry name" value="Subtilisin-like"/>
    <property type="match status" value="1"/>
</dbReference>
<dbReference type="GO" id="GO:0008233">
    <property type="term" value="F:peptidase activity"/>
    <property type="evidence" value="ECO:0007669"/>
    <property type="project" value="UniProtKB-KW"/>
</dbReference>
<gene>
    <name evidence="8" type="ORF">CTAM01_13273</name>
</gene>
<dbReference type="InterPro" id="IPR000209">
    <property type="entry name" value="Peptidase_S8/S53_dom"/>
</dbReference>
<dbReference type="GeneID" id="85413515"/>
<accession>A0ABQ9QSG8</accession>
<reference evidence="8 9" key="1">
    <citation type="submission" date="2016-10" db="EMBL/GenBank/DDBJ databases">
        <title>The genome sequence of Colletotrichum fioriniae PJ7.</title>
        <authorList>
            <person name="Baroncelli R."/>
        </authorList>
    </citation>
    <scope>NUCLEOTIDE SEQUENCE [LARGE SCALE GENOMIC DNA]</scope>
    <source>
        <strain evidence="8 9">Tom-12</strain>
    </source>
</reference>
<evidence type="ECO:0000313" key="9">
    <source>
        <dbReference type="Proteomes" id="UP001227543"/>
    </source>
</evidence>
<dbReference type="EMBL" id="MLFU01000092">
    <property type="protein sequence ID" value="KAK1483653.1"/>
    <property type="molecule type" value="Genomic_DNA"/>
</dbReference>
<keyword evidence="3" id="KW-0378">Hydrolase</keyword>
<dbReference type="Proteomes" id="UP001227543">
    <property type="component" value="Unassembled WGS sequence"/>
</dbReference>
<comment type="similarity">
    <text evidence="1 5">Belongs to the peptidase S8 family.</text>
</comment>
<evidence type="ECO:0000256" key="3">
    <source>
        <dbReference type="ARBA" id="ARBA00022801"/>
    </source>
</evidence>
<evidence type="ECO:0000256" key="1">
    <source>
        <dbReference type="ARBA" id="ARBA00011073"/>
    </source>
</evidence>
<keyword evidence="2 8" id="KW-0645">Protease</keyword>
<dbReference type="PANTHER" id="PTHR43806:SF11">
    <property type="entry name" value="CEREVISIN-RELATED"/>
    <property type="match status" value="1"/>
</dbReference>
<keyword evidence="4" id="KW-0720">Serine protease</keyword>
<dbReference type="Pfam" id="PF24476">
    <property type="entry name" value="DUF7580"/>
    <property type="match status" value="1"/>
</dbReference>
<evidence type="ECO:0000313" key="8">
    <source>
        <dbReference type="EMBL" id="KAK1483653.1"/>
    </source>
</evidence>
<evidence type="ECO:0000256" key="2">
    <source>
        <dbReference type="ARBA" id="ARBA00022670"/>
    </source>
</evidence>
<dbReference type="PANTHER" id="PTHR43806">
    <property type="entry name" value="PEPTIDASE S8"/>
    <property type="match status" value="1"/>
</dbReference>
<dbReference type="InterPro" id="IPR036852">
    <property type="entry name" value="Peptidase_S8/S53_dom_sf"/>
</dbReference>
<organism evidence="8 9">
    <name type="scientific">Colletotrichum tamarilloi</name>
    <dbReference type="NCBI Taxonomy" id="1209934"/>
    <lineage>
        <taxon>Eukaryota</taxon>
        <taxon>Fungi</taxon>
        <taxon>Dikarya</taxon>
        <taxon>Ascomycota</taxon>
        <taxon>Pezizomycotina</taxon>
        <taxon>Sordariomycetes</taxon>
        <taxon>Hypocreomycetidae</taxon>
        <taxon>Glomerellales</taxon>
        <taxon>Glomerellaceae</taxon>
        <taxon>Colletotrichum</taxon>
        <taxon>Colletotrichum acutatum species complex</taxon>
    </lineage>
</organism>
<feature type="domain" description="Peptidase S8/S53" evidence="6">
    <location>
        <begin position="688"/>
        <end position="898"/>
    </location>
</feature>
<evidence type="ECO:0000256" key="4">
    <source>
        <dbReference type="ARBA" id="ARBA00022825"/>
    </source>
</evidence>
<evidence type="ECO:0000259" key="7">
    <source>
        <dbReference type="Pfam" id="PF24476"/>
    </source>
</evidence>
<dbReference type="PROSITE" id="PS00136">
    <property type="entry name" value="SUBTILASE_ASP"/>
    <property type="match status" value="1"/>
</dbReference>